<reference evidence="2 3" key="1">
    <citation type="submission" date="2024-04" db="EMBL/GenBank/DDBJ databases">
        <authorList>
            <consortium name="Genoscope - CEA"/>
            <person name="William W."/>
        </authorList>
    </citation>
    <scope>NUCLEOTIDE SEQUENCE [LARGE SCALE GENOMIC DNA]</scope>
</reference>
<protein>
    <submittedName>
        <fullName evidence="2">Uncharacterized protein</fullName>
    </submittedName>
</protein>
<evidence type="ECO:0000313" key="2">
    <source>
        <dbReference type="EMBL" id="CAL1538829.1"/>
    </source>
</evidence>
<evidence type="ECO:0000313" key="3">
    <source>
        <dbReference type="Proteomes" id="UP001497497"/>
    </source>
</evidence>
<sequence>KQEKDRITVKVNNLLTKLCALEEEGCKSKVHIELLEKEISENILVNQNLLWRLKQKEEECSLAQKTYSEYCKKMDLMKELEVVQKENADMIAKKEELERNYNKFLQEEFSGKAPTDIQKEIADLEASVEDQKALLNEKNATFQAQHQNRKQKEIDNIILQVT</sequence>
<gene>
    <name evidence="2" type="ORF">GSLYS_00012650001</name>
</gene>
<feature type="non-terminal residue" evidence="2">
    <location>
        <position position="1"/>
    </location>
</feature>
<dbReference type="AlphaFoldDB" id="A0AAV2HYZ0"/>
<keyword evidence="3" id="KW-1185">Reference proteome</keyword>
<keyword evidence="1" id="KW-0175">Coiled coil</keyword>
<organism evidence="2 3">
    <name type="scientific">Lymnaea stagnalis</name>
    <name type="common">Great pond snail</name>
    <name type="synonym">Helix stagnalis</name>
    <dbReference type="NCBI Taxonomy" id="6523"/>
    <lineage>
        <taxon>Eukaryota</taxon>
        <taxon>Metazoa</taxon>
        <taxon>Spiralia</taxon>
        <taxon>Lophotrochozoa</taxon>
        <taxon>Mollusca</taxon>
        <taxon>Gastropoda</taxon>
        <taxon>Heterobranchia</taxon>
        <taxon>Euthyneura</taxon>
        <taxon>Panpulmonata</taxon>
        <taxon>Hygrophila</taxon>
        <taxon>Lymnaeoidea</taxon>
        <taxon>Lymnaeidae</taxon>
        <taxon>Lymnaea</taxon>
    </lineage>
</organism>
<dbReference type="EMBL" id="CAXITT010000314">
    <property type="protein sequence ID" value="CAL1538829.1"/>
    <property type="molecule type" value="Genomic_DNA"/>
</dbReference>
<feature type="coiled-coil region" evidence="1">
    <location>
        <begin position="73"/>
        <end position="141"/>
    </location>
</feature>
<dbReference type="Proteomes" id="UP001497497">
    <property type="component" value="Unassembled WGS sequence"/>
</dbReference>
<accession>A0AAV2HYZ0</accession>
<name>A0AAV2HYZ0_LYMST</name>
<proteinExistence type="predicted"/>
<evidence type="ECO:0000256" key="1">
    <source>
        <dbReference type="SAM" id="Coils"/>
    </source>
</evidence>
<comment type="caution">
    <text evidence="2">The sequence shown here is derived from an EMBL/GenBank/DDBJ whole genome shotgun (WGS) entry which is preliminary data.</text>
</comment>